<evidence type="ECO:0000313" key="4">
    <source>
        <dbReference type="EMBL" id="GLC29403.1"/>
    </source>
</evidence>
<sequence length="457" mass="51502">MQFTRKRIIYTIVVTLIVVFSTTFAVLMTLERMDYRNYLQGEYSKNMYELITSVDNIRLNLAKSAIAGSREQKIITFEEIYRHSSMANDKLHSLPIPQENIEGTSKFLAQVGDFCYSLVRASAEGRDLTDEEYNNLDRLKNESYNLQASLNNLLTDINQGKVKWGEIRKKASGVFAKSGGENAVSQKFTTIQKQVAQYPALIYDGPFSDNILEIKPKIYNEKDVTADQAKEVVNAAIGKDKIQNIELKTDGNNSKIDSYRFYVTIKGRDAKADKVTCEVSKKGGKIVYLLDSRSVGNATIDVKKAADIGTKYLENLGFKGMSPSYNLKYDNTVVINYIYKQDNVVIYPDQIKLKIALDDGSIVGIEAEKYLVSHEDNRKITAPKISGETAQSKISKRLTINNIRLAIVPTESNTEVLCYEFSGKYKQDNFIVYINASNGVEQRIIQIMNTPNGELTM</sequence>
<dbReference type="NCBIfam" id="TIGR02889">
    <property type="entry name" value="spore_YpeB"/>
    <property type="match status" value="1"/>
</dbReference>
<keyword evidence="1" id="KW-0472">Membrane</keyword>
<keyword evidence="1" id="KW-1133">Transmembrane helix</keyword>
<feature type="domain" description="Sporulation protein YpeB PepSY1 and PepSY2" evidence="2">
    <location>
        <begin position="185"/>
        <end position="380"/>
    </location>
</feature>
<comment type="caution">
    <text evidence="4">The sequence shown here is derived from an EMBL/GenBank/DDBJ whole genome shotgun (WGS) entry which is preliminary data.</text>
</comment>
<evidence type="ECO:0000259" key="3">
    <source>
        <dbReference type="Pfam" id="PF20769"/>
    </source>
</evidence>
<gene>
    <name evidence="4" type="ORF">bsdE14_08130</name>
</gene>
<keyword evidence="5" id="KW-1185">Reference proteome</keyword>
<feature type="transmembrane region" description="Helical" evidence="1">
    <location>
        <begin position="7"/>
        <end position="30"/>
    </location>
</feature>
<dbReference type="InterPro" id="IPR048402">
    <property type="entry name" value="YpeB_N"/>
</dbReference>
<dbReference type="InterPro" id="IPR014239">
    <property type="entry name" value="YpeB_PepSY1-2"/>
</dbReference>
<dbReference type="RefSeq" id="WP_264848698.1">
    <property type="nucleotide sequence ID" value="NZ_BRXR01000001.1"/>
</dbReference>
<dbReference type="Proteomes" id="UP001208567">
    <property type="component" value="Unassembled WGS sequence"/>
</dbReference>
<dbReference type="EMBL" id="BRXR01000001">
    <property type="protein sequence ID" value="GLC29403.1"/>
    <property type="molecule type" value="Genomic_DNA"/>
</dbReference>
<feature type="domain" description="Sporulation protein YpeB N-terminal" evidence="3">
    <location>
        <begin position="31"/>
        <end position="166"/>
    </location>
</feature>
<accession>A0ABQ5N2G6</accession>
<dbReference type="Pfam" id="PF20769">
    <property type="entry name" value="YPEB_N"/>
    <property type="match status" value="1"/>
</dbReference>
<evidence type="ECO:0000259" key="2">
    <source>
        <dbReference type="Pfam" id="PF14620"/>
    </source>
</evidence>
<name>A0ABQ5N2G6_9CLOT</name>
<proteinExistence type="predicted"/>
<organism evidence="4 5">
    <name type="scientific">Clostridium omnivorum</name>
    <dbReference type="NCBI Taxonomy" id="1604902"/>
    <lineage>
        <taxon>Bacteria</taxon>
        <taxon>Bacillati</taxon>
        <taxon>Bacillota</taxon>
        <taxon>Clostridia</taxon>
        <taxon>Eubacteriales</taxon>
        <taxon>Clostridiaceae</taxon>
        <taxon>Clostridium</taxon>
    </lineage>
</organism>
<dbReference type="Pfam" id="PF14620">
    <property type="entry name" value="YPEB_PepSY1-2"/>
    <property type="match status" value="1"/>
</dbReference>
<reference evidence="4 5" key="1">
    <citation type="journal article" date="2024" name="Int. J. Syst. Evol. Microbiol.">
        <title>Clostridium omnivorum sp. nov., isolated from anoxic soil under the treatment of reductive soil disinfestation.</title>
        <authorList>
            <person name="Ueki A."/>
            <person name="Tonouchi A."/>
            <person name="Kaku N."/>
            <person name="Honma S."/>
            <person name="Ueki K."/>
        </authorList>
    </citation>
    <scope>NUCLEOTIDE SEQUENCE [LARGE SCALE GENOMIC DNA]</scope>
    <source>
        <strain evidence="4 5">E14</strain>
    </source>
</reference>
<protein>
    <submittedName>
        <fullName evidence="4">Germination protein YpeB</fullName>
    </submittedName>
</protein>
<keyword evidence="1" id="KW-0812">Transmembrane</keyword>
<evidence type="ECO:0000256" key="1">
    <source>
        <dbReference type="SAM" id="Phobius"/>
    </source>
</evidence>
<evidence type="ECO:0000313" key="5">
    <source>
        <dbReference type="Proteomes" id="UP001208567"/>
    </source>
</evidence>